<reference evidence="1 2" key="1">
    <citation type="journal article" date="2016" name="Mol. Biol. Evol.">
        <title>Comparative Genomics of Early-Diverging Mushroom-Forming Fungi Provides Insights into the Origins of Lignocellulose Decay Capabilities.</title>
        <authorList>
            <person name="Nagy L.G."/>
            <person name="Riley R."/>
            <person name="Tritt A."/>
            <person name="Adam C."/>
            <person name="Daum C."/>
            <person name="Floudas D."/>
            <person name="Sun H."/>
            <person name="Yadav J.S."/>
            <person name="Pangilinan J."/>
            <person name="Larsson K.H."/>
            <person name="Matsuura K."/>
            <person name="Barry K."/>
            <person name="Labutti K."/>
            <person name="Kuo R."/>
            <person name="Ohm R.A."/>
            <person name="Bhattacharya S.S."/>
            <person name="Shirouzu T."/>
            <person name="Yoshinaga Y."/>
            <person name="Martin F.M."/>
            <person name="Grigoriev I.V."/>
            <person name="Hibbett D.S."/>
        </authorList>
    </citation>
    <scope>NUCLEOTIDE SEQUENCE [LARGE SCALE GENOMIC DNA]</scope>
    <source>
        <strain evidence="1 2">HHB14362 ss-1</strain>
    </source>
</reference>
<evidence type="ECO:0000313" key="1">
    <source>
        <dbReference type="EMBL" id="KZT21866.1"/>
    </source>
</evidence>
<evidence type="ECO:0000313" key="2">
    <source>
        <dbReference type="Proteomes" id="UP000076761"/>
    </source>
</evidence>
<name>A0A165Q3G8_9AGAM</name>
<gene>
    <name evidence="1" type="ORF">NEOLEDRAFT_1181392</name>
</gene>
<dbReference type="EMBL" id="KV425602">
    <property type="protein sequence ID" value="KZT21866.1"/>
    <property type="molecule type" value="Genomic_DNA"/>
</dbReference>
<protein>
    <submittedName>
        <fullName evidence="1">Uncharacterized protein</fullName>
    </submittedName>
</protein>
<dbReference type="AlphaFoldDB" id="A0A165Q3G8"/>
<organism evidence="1 2">
    <name type="scientific">Neolentinus lepideus HHB14362 ss-1</name>
    <dbReference type="NCBI Taxonomy" id="1314782"/>
    <lineage>
        <taxon>Eukaryota</taxon>
        <taxon>Fungi</taxon>
        <taxon>Dikarya</taxon>
        <taxon>Basidiomycota</taxon>
        <taxon>Agaricomycotina</taxon>
        <taxon>Agaricomycetes</taxon>
        <taxon>Gloeophyllales</taxon>
        <taxon>Gloeophyllaceae</taxon>
        <taxon>Neolentinus</taxon>
    </lineage>
</organism>
<dbReference type="STRING" id="1314782.A0A165Q3G8"/>
<dbReference type="InParanoid" id="A0A165Q3G8"/>
<sequence length="153" mass="17119">MAYSWAPLKTIEHQDFLSNVEDERRTLLETTGASDRIDRQSQPGTIILVDGTVSEDIILLVSEAQLLQDIVAAGWGWYGLKDALRKDGWADAMSLLDIQPDAEQSYVGMTVGMEIAEKAEVFIWNGFSSLSSSIVMLRMTKRFAPALTQFFRL</sequence>
<dbReference type="OrthoDB" id="3024720at2759"/>
<dbReference type="Proteomes" id="UP000076761">
    <property type="component" value="Unassembled WGS sequence"/>
</dbReference>
<dbReference type="Gene3D" id="3.40.50.11350">
    <property type="match status" value="1"/>
</dbReference>
<proteinExistence type="predicted"/>
<keyword evidence="2" id="KW-1185">Reference proteome</keyword>
<accession>A0A165Q3G8</accession>